<evidence type="ECO:0000256" key="10">
    <source>
        <dbReference type="ARBA" id="ARBA00048954"/>
    </source>
</evidence>
<evidence type="ECO:0000256" key="3">
    <source>
        <dbReference type="ARBA" id="ARBA00022705"/>
    </source>
</evidence>
<dbReference type="Gene3D" id="3.40.50.300">
    <property type="entry name" value="P-loop containing nucleotide triphosphate hydrolases"/>
    <property type="match status" value="1"/>
</dbReference>
<dbReference type="SMART" id="SM00382">
    <property type="entry name" value="AAA"/>
    <property type="match status" value="1"/>
</dbReference>
<dbReference type="EC" id="5.6.2.3" evidence="11 12"/>
<keyword evidence="2 12" id="KW-0639">Primosome</keyword>
<evidence type="ECO:0000256" key="8">
    <source>
        <dbReference type="ARBA" id="ARBA00023125"/>
    </source>
</evidence>
<evidence type="ECO:0000256" key="11">
    <source>
        <dbReference type="NCBIfam" id="TIGR00665"/>
    </source>
</evidence>
<reference evidence="14 15" key="1">
    <citation type="submission" date="2018-04" db="EMBL/GenBank/DDBJ databases">
        <title>Novel Campyloabacter and Helicobacter Species and Strains.</title>
        <authorList>
            <person name="Mannion A.J."/>
            <person name="Shen Z."/>
            <person name="Fox J.G."/>
        </authorList>
    </citation>
    <scope>NUCLEOTIDE SEQUENCE [LARGE SCALE GENOMIC DNA]</scope>
    <source>
        <strain evidence="14 15">MIT 04-9362</strain>
    </source>
</reference>
<dbReference type="InterPro" id="IPR007694">
    <property type="entry name" value="DNA_helicase_DnaB-like_C"/>
</dbReference>
<dbReference type="InterPro" id="IPR007692">
    <property type="entry name" value="DNA_helicase_DnaB"/>
</dbReference>
<evidence type="ECO:0000256" key="12">
    <source>
        <dbReference type="RuleBase" id="RU362085"/>
    </source>
</evidence>
<sequence>MAEISQSYYASLERTIIASIIFDPSGFDDILDQLQPKDFSYPSHRNIFEVCMQLHQQDNPLDEEFIKNKMDKKIVSEEEFLFILGTNPIANIEAYIKELKNASLKRELHHLANMMREQSLSSEYSSSDILEVVEKKIYEISTESVQSEFRHAKDIVYSTIERMRELKELGNQEITGITTGFDELNRVTTGFNKGDLIIIGARPGMGKTTLALNIVQHILNHNKGVAFFSLEMPAEQLMLRMLSAITSIPLSDLKIGKLDDEQWSELSRSTNFMMEKDFYVDDGSSLNIAQLRSKLRKLKSRNPNIEIAVVDYLQLMRGGSKERHIEVGEISRGLKILARELQIPIVALSQLNRGVEGRDDKRPLLSDLRESGSIEQDADIILFVYREDVYKEREQKQKIAKLENDGKKDEARNLKKAMADEFMKNNGVYPVEIIVAKNRNGETKDVNIQFNKRYTRFENKASARQTEVVYTPTRDNDLENVSMPGIIQ</sequence>
<evidence type="ECO:0000256" key="9">
    <source>
        <dbReference type="ARBA" id="ARBA00023235"/>
    </source>
</evidence>
<dbReference type="GO" id="GO:0005829">
    <property type="term" value="C:cytosol"/>
    <property type="evidence" value="ECO:0007669"/>
    <property type="project" value="TreeGrafter"/>
</dbReference>
<dbReference type="CDD" id="cd00984">
    <property type="entry name" value="DnaB_C"/>
    <property type="match status" value="1"/>
</dbReference>
<evidence type="ECO:0000256" key="7">
    <source>
        <dbReference type="ARBA" id="ARBA00022840"/>
    </source>
</evidence>
<comment type="catalytic activity">
    <reaction evidence="10 12">
        <text>ATP + H2O = ADP + phosphate + H(+)</text>
        <dbReference type="Rhea" id="RHEA:13065"/>
        <dbReference type="ChEBI" id="CHEBI:15377"/>
        <dbReference type="ChEBI" id="CHEBI:15378"/>
        <dbReference type="ChEBI" id="CHEBI:30616"/>
        <dbReference type="ChEBI" id="CHEBI:43474"/>
        <dbReference type="ChEBI" id="CHEBI:456216"/>
        <dbReference type="EC" id="5.6.2.3"/>
    </reaction>
</comment>
<evidence type="ECO:0000256" key="1">
    <source>
        <dbReference type="ARBA" id="ARBA00008428"/>
    </source>
</evidence>
<organism evidence="14 15">
    <name type="scientific">Helicobacter anseris</name>
    <dbReference type="NCBI Taxonomy" id="375926"/>
    <lineage>
        <taxon>Bacteria</taxon>
        <taxon>Pseudomonadati</taxon>
        <taxon>Campylobacterota</taxon>
        <taxon>Epsilonproteobacteria</taxon>
        <taxon>Campylobacterales</taxon>
        <taxon>Helicobacteraceae</taxon>
        <taxon>Helicobacter</taxon>
    </lineage>
</organism>
<dbReference type="GO" id="GO:0003677">
    <property type="term" value="F:DNA binding"/>
    <property type="evidence" value="ECO:0007669"/>
    <property type="project" value="UniProtKB-UniRule"/>
</dbReference>
<dbReference type="GO" id="GO:0006269">
    <property type="term" value="P:DNA replication, synthesis of primer"/>
    <property type="evidence" value="ECO:0007669"/>
    <property type="project" value="UniProtKB-UniRule"/>
</dbReference>
<dbReference type="AlphaFoldDB" id="A0A3D8JAG3"/>
<dbReference type="GO" id="GO:0016887">
    <property type="term" value="F:ATP hydrolysis activity"/>
    <property type="evidence" value="ECO:0007669"/>
    <property type="project" value="RHEA"/>
</dbReference>
<comment type="similarity">
    <text evidence="1 12">Belongs to the helicase family. DnaB subfamily.</text>
</comment>
<dbReference type="PANTHER" id="PTHR30153">
    <property type="entry name" value="REPLICATIVE DNA HELICASE DNAB"/>
    <property type="match status" value="1"/>
</dbReference>
<dbReference type="Gene3D" id="1.10.860.10">
    <property type="entry name" value="DNAb Helicase, Chain A"/>
    <property type="match status" value="1"/>
</dbReference>
<dbReference type="InterPro" id="IPR016136">
    <property type="entry name" value="DNA_helicase_N/primase_C"/>
</dbReference>
<name>A0A3D8JAG3_9HELI</name>
<dbReference type="OrthoDB" id="9773982at2"/>
<evidence type="ECO:0000313" key="15">
    <source>
        <dbReference type="Proteomes" id="UP000256695"/>
    </source>
</evidence>
<keyword evidence="7 12" id="KW-0067">ATP-binding</keyword>
<evidence type="ECO:0000256" key="6">
    <source>
        <dbReference type="ARBA" id="ARBA00022806"/>
    </source>
</evidence>
<dbReference type="GO" id="GO:0043139">
    <property type="term" value="F:5'-3' DNA helicase activity"/>
    <property type="evidence" value="ECO:0007669"/>
    <property type="project" value="UniProtKB-EC"/>
</dbReference>
<dbReference type="InterPro" id="IPR003593">
    <property type="entry name" value="AAA+_ATPase"/>
</dbReference>
<evidence type="ECO:0000313" key="14">
    <source>
        <dbReference type="EMBL" id="RDU74066.1"/>
    </source>
</evidence>
<keyword evidence="6 12" id="KW-0347">Helicase</keyword>
<dbReference type="InterPro" id="IPR036185">
    <property type="entry name" value="DNA_heli_DnaB-like_N_sf"/>
</dbReference>
<dbReference type="RefSeq" id="WP_115578748.1">
    <property type="nucleotide sequence ID" value="NZ_NXLX01000005.1"/>
</dbReference>
<keyword evidence="4 12" id="KW-0547">Nucleotide-binding</keyword>
<dbReference type="PROSITE" id="PS51199">
    <property type="entry name" value="SF4_HELICASE"/>
    <property type="match status" value="1"/>
</dbReference>
<dbReference type="GO" id="GO:1990077">
    <property type="term" value="C:primosome complex"/>
    <property type="evidence" value="ECO:0007669"/>
    <property type="project" value="UniProtKB-UniRule"/>
</dbReference>
<keyword evidence="15" id="KW-1185">Reference proteome</keyword>
<dbReference type="InterPro" id="IPR007693">
    <property type="entry name" value="DNA_helicase_DnaB-like_N"/>
</dbReference>
<dbReference type="EMBL" id="NXLX01000005">
    <property type="protein sequence ID" value="RDU74066.1"/>
    <property type="molecule type" value="Genomic_DNA"/>
</dbReference>
<dbReference type="Proteomes" id="UP000256695">
    <property type="component" value="Unassembled WGS sequence"/>
</dbReference>
<dbReference type="PANTHER" id="PTHR30153:SF2">
    <property type="entry name" value="REPLICATIVE DNA HELICASE"/>
    <property type="match status" value="1"/>
</dbReference>
<evidence type="ECO:0000256" key="5">
    <source>
        <dbReference type="ARBA" id="ARBA00022801"/>
    </source>
</evidence>
<feature type="domain" description="SF4 helicase" evidence="13">
    <location>
        <begin position="170"/>
        <end position="464"/>
    </location>
</feature>
<comment type="function">
    <text evidence="12">The main replicative DNA helicase, it participates in initiation and elongation during chromosome replication. Travels ahead of the DNA replisome, separating dsDNA into templates for DNA synthesis. A processive ATP-dependent 5'-3' DNA helicase it has DNA-dependent ATPase activity.</text>
</comment>
<evidence type="ECO:0000259" key="13">
    <source>
        <dbReference type="PROSITE" id="PS51199"/>
    </source>
</evidence>
<proteinExistence type="inferred from homology"/>
<dbReference type="SUPFAM" id="SSF48024">
    <property type="entry name" value="N-terminal domain of DnaB helicase"/>
    <property type="match status" value="1"/>
</dbReference>
<keyword evidence="3 12" id="KW-0235">DNA replication</keyword>
<dbReference type="NCBIfam" id="NF006306">
    <property type="entry name" value="PRK08506.1"/>
    <property type="match status" value="1"/>
</dbReference>
<comment type="caution">
    <text evidence="14">The sequence shown here is derived from an EMBL/GenBank/DDBJ whole genome shotgun (WGS) entry which is preliminary data.</text>
</comment>
<gene>
    <name evidence="14" type="ORF">CQA57_02945</name>
</gene>
<dbReference type="Pfam" id="PF03796">
    <property type="entry name" value="DnaB_C"/>
    <property type="match status" value="1"/>
</dbReference>
<keyword evidence="5 12" id="KW-0378">Hydrolase</keyword>
<keyword evidence="9" id="KW-0413">Isomerase</keyword>
<evidence type="ECO:0000256" key="2">
    <source>
        <dbReference type="ARBA" id="ARBA00022515"/>
    </source>
</evidence>
<evidence type="ECO:0000256" key="4">
    <source>
        <dbReference type="ARBA" id="ARBA00022741"/>
    </source>
</evidence>
<dbReference type="GO" id="GO:0005524">
    <property type="term" value="F:ATP binding"/>
    <property type="evidence" value="ECO:0007669"/>
    <property type="project" value="UniProtKB-UniRule"/>
</dbReference>
<dbReference type="NCBIfam" id="TIGR00665">
    <property type="entry name" value="DnaB"/>
    <property type="match status" value="1"/>
</dbReference>
<protein>
    <recommendedName>
        <fullName evidence="11 12">Replicative DNA helicase</fullName>
        <ecNumber evidence="11 12">5.6.2.3</ecNumber>
    </recommendedName>
</protein>
<dbReference type="Pfam" id="PF00772">
    <property type="entry name" value="DnaB"/>
    <property type="match status" value="1"/>
</dbReference>
<keyword evidence="8 12" id="KW-0238">DNA-binding</keyword>
<accession>A0A3D8JAG3</accession>
<dbReference type="InterPro" id="IPR027417">
    <property type="entry name" value="P-loop_NTPase"/>
</dbReference>
<dbReference type="SUPFAM" id="SSF52540">
    <property type="entry name" value="P-loop containing nucleoside triphosphate hydrolases"/>
    <property type="match status" value="1"/>
</dbReference>